<keyword evidence="3" id="KW-1185">Reference proteome</keyword>
<dbReference type="EMBL" id="JAEKNR010000214">
    <property type="protein sequence ID" value="MBJ7600606.1"/>
    <property type="molecule type" value="Genomic_DNA"/>
</dbReference>
<reference evidence="2" key="1">
    <citation type="submission" date="2020-10" db="EMBL/GenBank/DDBJ databases">
        <title>Ca. Dormibacterota MAGs.</title>
        <authorList>
            <person name="Montgomery K."/>
        </authorList>
    </citation>
    <scope>NUCLEOTIDE SEQUENCE [LARGE SCALE GENOMIC DNA]</scope>
    <source>
        <strain evidence="2">SC8812_S17_10</strain>
    </source>
</reference>
<name>A0A934N9L5_9BACT</name>
<gene>
    <name evidence="2" type="ORF">JF922_21375</name>
</gene>
<evidence type="ECO:0000256" key="1">
    <source>
        <dbReference type="SAM" id="MobiDB-lite"/>
    </source>
</evidence>
<comment type="caution">
    <text evidence="2">The sequence shown here is derived from an EMBL/GenBank/DDBJ whole genome shotgun (WGS) entry which is preliminary data.</text>
</comment>
<dbReference type="AlphaFoldDB" id="A0A934N9L5"/>
<proteinExistence type="predicted"/>
<feature type="region of interest" description="Disordered" evidence="1">
    <location>
        <begin position="50"/>
        <end position="82"/>
    </location>
</feature>
<evidence type="ECO:0000313" key="2">
    <source>
        <dbReference type="EMBL" id="MBJ7600606.1"/>
    </source>
</evidence>
<sequence>MAALQQLVALIPTSGWAALQRFDADASSNNLSTSLASAVTVAPLLFSALISPRGGNRPETRGQQAEAGGAGPGQPPPPGGRE</sequence>
<organism evidence="2 3">
    <name type="scientific">Candidatus Nephthysia bennettiae</name>
    <dbReference type="NCBI Taxonomy" id="3127016"/>
    <lineage>
        <taxon>Bacteria</taxon>
        <taxon>Bacillati</taxon>
        <taxon>Candidatus Dormiibacterota</taxon>
        <taxon>Candidatus Dormibacteria</taxon>
        <taxon>Candidatus Dormibacterales</taxon>
        <taxon>Candidatus Dormibacteraceae</taxon>
        <taxon>Candidatus Nephthysia</taxon>
    </lineage>
</organism>
<dbReference type="RefSeq" id="WP_338204516.1">
    <property type="nucleotide sequence ID" value="NZ_JAEKNR010000214.1"/>
</dbReference>
<evidence type="ECO:0000313" key="3">
    <source>
        <dbReference type="Proteomes" id="UP000612893"/>
    </source>
</evidence>
<feature type="compositionally biased region" description="Pro residues" evidence="1">
    <location>
        <begin position="73"/>
        <end position="82"/>
    </location>
</feature>
<feature type="non-terminal residue" evidence="2">
    <location>
        <position position="82"/>
    </location>
</feature>
<accession>A0A934N9L5</accession>
<dbReference type="Proteomes" id="UP000612893">
    <property type="component" value="Unassembled WGS sequence"/>
</dbReference>
<protein>
    <submittedName>
        <fullName evidence="2">Uncharacterized protein</fullName>
    </submittedName>
</protein>